<protein>
    <submittedName>
        <fullName evidence="1">Uncharacterized protein</fullName>
    </submittedName>
</protein>
<evidence type="ECO:0000313" key="1">
    <source>
        <dbReference type="EMBL" id="SFZ95098.1"/>
    </source>
</evidence>
<reference evidence="2" key="1">
    <citation type="submission" date="2016-10" db="EMBL/GenBank/DDBJ databases">
        <authorList>
            <person name="Varghese N."/>
            <person name="Submissions S."/>
        </authorList>
    </citation>
    <scope>NUCLEOTIDE SEQUENCE [LARGE SCALE GENOMIC DNA]</scope>
    <source>
        <strain evidence="2">SUR2</strain>
    </source>
</reference>
<dbReference type="Proteomes" id="UP000182034">
    <property type="component" value="Unassembled WGS sequence"/>
</dbReference>
<evidence type="ECO:0000313" key="2">
    <source>
        <dbReference type="Proteomes" id="UP000182034"/>
    </source>
</evidence>
<organism evidence="1 2">
    <name type="scientific">Chryseobacterium limigenitum</name>
    <dbReference type="NCBI Taxonomy" id="1612149"/>
    <lineage>
        <taxon>Bacteria</taxon>
        <taxon>Pseudomonadati</taxon>
        <taxon>Bacteroidota</taxon>
        <taxon>Flavobacteriia</taxon>
        <taxon>Flavobacteriales</taxon>
        <taxon>Weeksellaceae</taxon>
        <taxon>Chryseobacterium group</taxon>
        <taxon>Chryseobacterium</taxon>
    </lineage>
</organism>
<proteinExistence type="predicted"/>
<gene>
    <name evidence="1" type="ORF">SAMN05216324_108141</name>
</gene>
<dbReference type="EMBL" id="FPKW01000008">
    <property type="protein sequence ID" value="SFZ95098.1"/>
    <property type="molecule type" value="Genomic_DNA"/>
</dbReference>
<sequence length="132" mass="15310">MKATKEQIIEIGCKIVKDIYKDEYLENTIVVKQRKVNLYFPNNSSEYYEHDGWLFMVDSTHSYGDMNDSHLIDILDTGEPVNLSIASGDGGNSSSKAIIKSLTGKYIVIDREDYFKHHNFDFTKKEFVKRKF</sequence>
<dbReference type="OrthoDB" id="1268672at2"/>
<accession>A0A1K2IS70</accession>
<keyword evidence="2" id="KW-1185">Reference proteome</keyword>
<dbReference type="AlphaFoldDB" id="A0A1K2IS70"/>
<dbReference type="RefSeq" id="WP_072410314.1">
    <property type="nucleotide sequence ID" value="NZ_FPKW01000008.1"/>
</dbReference>
<name>A0A1K2IS70_9FLAO</name>
<dbReference type="STRING" id="1612149.SAMN05216324_108141"/>